<comment type="caution">
    <text evidence="1">The sequence shown here is derived from an EMBL/GenBank/DDBJ whole genome shotgun (WGS) entry which is preliminary data.</text>
</comment>
<protein>
    <submittedName>
        <fullName evidence="1">Uncharacterized protein</fullName>
    </submittedName>
</protein>
<dbReference type="Proteomes" id="UP000283522">
    <property type="component" value="Unassembled WGS sequence"/>
</dbReference>
<gene>
    <name evidence="1" type="ORF">D0X99_16630</name>
</gene>
<evidence type="ECO:0000313" key="2">
    <source>
        <dbReference type="Proteomes" id="UP000283522"/>
    </source>
</evidence>
<name>A0A418PNT5_9BACT</name>
<keyword evidence="2" id="KW-1185">Reference proteome</keyword>
<reference evidence="1 2" key="1">
    <citation type="submission" date="2018-09" db="EMBL/GenBank/DDBJ databases">
        <authorList>
            <person name="Wang X."/>
            <person name="Du Z."/>
        </authorList>
    </citation>
    <scope>NUCLEOTIDE SEQUENCE [LARGE SCALE GENOMIC DNA]</scope>
    <source>
        <strain evidence="1 2">N3</strain>
    </source>
</reference>
<dbReference type="AlphaFoldDB" id="A0A418PNT5"/>
<dbReference type="RefSeq" id="WP_119478982.1">
    <property type="nucleotide sequence ID" value="NZ_QXML01000009.1"/>
</dbReference>
<dbReference type="OrthoDB" id="1494039at2"/>
<sequence length="117" mass="13007">MKENLLSEIKGSENAPVIILFGGNPFRRDEVVRLLASLGDISVYGTLGEEEGMAKIEALGRKVDLILIGGRYSEAQRDRIKKWVKENLHGVEVTQPGFDYPYSNAAIYADVKVKLNL</sequence>
<evidence type="ECO:0000313" key="1">
    <source>
        <dbReference type="EMBL" id="RIW13396.1"/>
    </source>
</evidence>
<proteinExistence type="predicted"/>
<organism evidence="1 2">
    <name type="scientific">Algoriphagus lacus</name>
    <dbReference type="NCBI Taxonomy" id="2056311"/>
    <lineage>
        <taxon>Bacteria</taxon>
        <taxon>Pseudomonadati</taxon>
        <taxon>Bacteroidota</taxon>
        <taxon>Cytophagia</taxon>
        <taxon>Cytophagales</taxon>
        <taxon>Cyclobacteriaceae</taxon>
        <taxon>Algoriphagus</taxon>
    </lineage>
</organism>
<accession>A0A418PNT5</accession>
<dbReference type="EMBL" id="QXML01000009">
    <property type="protein sequence ID" value="RIW13396.1"/>
    <property type="molecule type" value="Genomic_DNA"/>
</dbReference>